<proteinExistence type="predicted"/>
<dbReference type="OrthoDB" id="342264at2759"/>
<dbReference type="SUPFAM" id="SSF53474">
    <property type="entry name" value="alpha/beta-Hydrolases"/>
    <property type="match status" value="1"/>
</dbReference>
<keyword evidence="4" id="KW-1185">Reference proteome</keyword>
<gene>
    <name evidence="3" type="ORF">AURANDRAFT_65834</name>
</gene>
<dbReference type="AlphaFoldDB" id="F0YF53"/>
<dbReference type="InterPro" id="IPR001357">
    <property type="entry name" value="BRCT_dom"/>
</dbReference>
<dbReference type="Proteomes" id="UP000002729">
    <property type="component" value="Unassembled WGS sequence"/>
</dbReference>
<dbReference type="InterPro" id="IPR036420">
    <property type="entry name" value="BRCT_dom_sf"/>
</dbReference>
<dbReference type="RefSeq" id="XP_009039087.1">
    <property type="nucleotide sequence ID" value="XM_009040839.1"/>
</dbReference>
<dbReference type="KEGG" id="aaf:AURANDRAFT_65834"/>
<dbReference type="InParanoid" id="F0YF53"/>
<name>F0YF53_AURAN</name>
<feature type="compositionally biased region" description="Low complexity" evidence="1">
    <location>
        <begin position="801"/>
        <end position="817"/>
    </location>
</feature>
<dbReference type="InterPro" id="IPR029058">
    <property type="entry name" value="AB_hydrolase_fold"/>
</dbReference>
<reference evidence="3 4" key="1">
    <citation type="journal article" date="2011" name="Proc. Natl. Acad. Sci. U.S.A.">
        <title>Niche of harmful alga Aureococcus anophagefferens revealed through ecogenomics.</title>
        <authorList>
            <person name="Gobler C.J."/>
            <person name="Berry D.L."/>
            <person name="Dyhrman S.T."/>
            <person name="Wilhelm S.W."/>
            <person name="Salamov A."/>
            <person name="Lobanov A.V."/>
            <person name="Zhang Y."/>
            <person name="Collier J.L."/>
            <person name="Wurch L.L."/>
            <person name="Kustka A.B."/>
            <person name="Dill B.D."/>
            <person name="Shah M."/>
            <person name="VerBerkmoes N.C."/>
            <person name="Kuo A."/>
            <person name="Terry A."/>
            <person name="Pangilinan J."/>
            <person name="Lindquist E.A."/>
            <person name="Lucas S."/>
            <person name="Paulsen I.T."/>
            <person name="Hattenrath-Lehmann T.K."/>
            <person name="Talmage S.C."/>
            <person name="Walker E.A."/>
            <person name="Koch F."/>
            <person name="Burson A.M."/>
            <person name="Marcoval M.A."/>
            <person name="Tang Y.Z."/>
            <person name="Lecleir G.R."/>
            <person name="Coyne K.J."/>
            <person name="Berg G.M."/>
            <person name="Bertrand E.M."/>
            <person name="Saito M.A."/>
            <person name="Gladyshev V.N."/>
            <person name="Grigoriev I.V."/>
        </authorList>
    </citation>
    <scope>NUCLEOTIDE SEQUENCE [LARGE SCALE GENOMIC DNA]</scope>
    <source>
        <strain evidence="4">CCMP 1984</strain>
    </source>
</reference>
<dbReference type="CDD" id="cd17744">
    <property type="entry name" value="BRCT_MDC1_rpt1"/>
    <property type="match status" value="1"/>
</dbReference>
<feature type="domain" description="BRCT" evidence="2">
    <location>
        <begin position="854"/>
        <end position="913"/>
    </location>
</feature>
<evidence type="ECO:0000256" key="1">
    <source>
        <dbReference type="SAM" id="MobiDB-lite"/>
    </source>
</evidence>
<dbReference type="Gene3D" id="3.40.50.1820">
    <property type="entry name" value="alpha/beta hydrolase"/>
    <property type="match status" value="1"/>
</dbReference>
<feature type="compositionally biased region" description="Basic and acidic residues" evidence="1">
    <location>
        <begin position="719"/>
        <end position="729"/>
    </location>
</feature>
<organism evidence="4">
    <name type="scientific">Aureococcus anophagefferens</name>
    <name type="common">Harmful bloom alga</name>
    <dbReference type="NCBI Taxonomy" id="44056"/>
    <lineage>
        <taxon>Eukaryota</taxon>
        <taxon>Sar</taxon>
        <taxon>Stramenopiles</taxon>
        <taxon>Ochrophyta</taxon>
        <taxon>Pelagophyceae</taxon>
        <taxon>Pelagomonadales</taxon>
        <taxon>Pelagomonadaceae</taxon>
        <taxon>Aureococcus</taxon>
    </lineage>
</organism>
<dbReference type="EMBL" id="GL833136">
    <property type="protein sequence ID" value="EGB06131.1"/>
    <property type="molecule type" value="Genomic_DNA"/>
</dbReference>
<dbReference type="eggNOG" id="KOG4475">
    <property type="taxonomic scope" value="Eukaryota"/>
</dbReference>
<protein>
    <recommendedName>
        <fullName evidence="2">BRCT domain-containing protein</fullName>
    </recommendedName>
</protein>
<dbReference type="GeneID" id="20225530"/>
<evidence type="ECO:0000259" key="2">
    <source>
        <dbReference type="PROSITE" id="PS50172"/>
    </source>
</evidence>
<sequence>MDSAKVAVLGRGTAVRLLQRCVGATGALRVRVRDANDVTGWLTSKMLAPPAPLATAALVARARAEFVPGVTAEGVSFLRTRVGAVGVPDAETPVLVVLHGTSYNAGVWIPTFKRLHEVWASENLSFEAWIVEWAGHGRSRAVACPDIDVDRYELTREGPFDVQSVLGHGDAARAVKAGRPVFAVAHSVGAQICCHAELKAPDSAPGTFGGIVVIEPILFPPLDKPPSGAADASGLIKGTLVKKKHFDVPSEDGVVDYLTKTAMGKQWEGEAVRSFVAHGVAPAAGGGFDLRCDPAVEAAIYVNSGRSAGRAYERLQDIDCPCFTCIGHDSAMNGNGSSQAHRDNGKLVASRFKRGLVGELAGLDAEATTYLGNCVVLKKCDHYVPMENSAWCASFVAAALANPQTLLEKGCFQDVRLLRFGRAREPSRHALSNMEGRSRDEQWLLDVVTRCGISAARASDVALQGAQMLRRLNIKVPVGLFKKGECCRRAVALELASREAGGASLRRDALVTACSASSRQYEAVLRHAENALGLVGPAERPATVEALARGLFGEKQNTAALAADARRFLSLLAPPHDAAALAAAVGAAAARRGADCDPRRLRAAFYRISPADIRALEAFEAATAPPEPEVKPLLVLRDYPDLPKANQPAANDDDEDAPAPKKRGPKKKKADEEDAPKKRGPKKQAANEEEDAAPKKRGPKKKAANEEEDAAPKKRGPKKKAERDDDAPAKKKRGAKAPAEDEAPPAKKRGPPKKREDAAPKPKKKAAKKAAVEEEPLPPVSSDDDAAAPPAPQKRQRRSSGAPGATPGDAAAAAAGGRRSSRLPKDKARVAFTCTDDDPVLESQARRAQQLSSAGLLVADSAADATVVVVGPRLQVKTSVAIAFARGVPIVTSDWLAHCASHGYEEPSAEFASKDAAFSRRYSVNLLDDGGRESLLRKYAVLVKPGYVLTDKPRYKVAAECAGAVWIAAAPRKPEGRALLIIDAACSFNDAHLHVQPKDFLLAILRNEDPAKRARHRIRSDEKRKQAS</sequence>
<dbReference type="Gene3D" id="3.40.50.10190">
    <property type="entry name" value="BRCT domain"/>
    <property type="match status" value="1"/>
</dbReference>
<evidence type="ECO:0000313" key="4">
    <source>
        <dbReference type="Proteomes" id="UP000002729"/>
    </source>
</evidence>
<evidence type="ECO:0000313" key="3">
    <source>
        <dbReference type="EMBL" id="EGB06131.1"/>
    </source>
</evidence>
<dbReference type="PROSITE" id="PS50172">
    <property type="entry name" value="BRCT"/>
    <property type="match status" value="1"/>
</dbReference>
<feature type="region of interest" description="Disordered" evidence="1">
    <location>
        <begin position="641"/>
        <end position="828"/>
    </location>
</feature>
<accession>F0YF53</accession>